<organism evidence="1 2">
    <name type="scientific">Stephania japonica</name>
    <dbReference type="NCBI Taxonomy" id="461633"/>
    <lineage>
        <taxon>Eukaryota</taxon>
        <taxon>Viridiplantae</taxon>
        <taxon>Streptophyta</taxon>
        <taxon>Embryophyta</taxon>
        <taxon>Tracheophyta</taxon>
        <taxon>Spermatophyta</taxon>
        <taxon>Magnoliopsida</taxon>
        <taxon>Ranunculales</taxon>
        <taxon>Menispermaceae</taxon>
        <taxon>Menispermoideae</taxon>
        <taxon>Cissampelideae</taxon>
        <taxon>Stephania</taxon>
    </lineage>
</organism>
<dbReference type="AlphaFoldDB" id="A0AAP0JR80"/>
<accession>A0AAP0JR80</accession>
<proteinExistence type="predicted"/>
<name>A0AAP0JR80_9MAGN</name>
<evidence type="ECO:0000313" key="1">
    <source>
        <dbReference type="EMBL" id="KAK9137565.1"/>
    </source>
</evidence>
<sequence>MAWAQCCIFRRMFKSCQQPLGEIHESGSACRSVGRPKISLELLESKCFGVRESFIGDNNTVPQHQALCSIFLSQGRYDVYCLMMSAWDLHKAWPEAELKETGYPVQGGMVFK</sequence>
<keyword evidence="2" id="KW-1185">Reference proteome</keyword>
<gene>
    <name evidence="1" type="ORF">Sjap_008159</name>
</gene>
<dbReference type="EMBL" id="JBBNAE010000003">
    <property type="protein sequence ID" value="KAK9137565.1"/>
    <property type="molecule type" value="Genomic_DNA"/>
</dbReference>
<evidence type="ECO:0000313" key="2">
    <source>
        <dbReference type="Proteomes" id="UP001417504"/>
    </source>
</evidence>
<protein>
    <submittedName>
        <fullName evidence="1">Uncharacterized protein</fullName>
    </submittedName>
</protein>
<dbReference type="Proteomes" id="UP001417504">
    <property type="component" value="Unassembled WGS sequence"/>
</dbReference>
<reference evidence="1 2" key="1">
    <citation type="submission" date="2024-01" db="EMBL/GenBank/DDBJ databases">
        <title>Genome assemblies of Stephania.</title>
        <authorList>
            <person name="Yang L."/>
        </authorList>
    </citation>
    <scope>NUCLEOTIDE SEQUENCE [LARGE SCALE GENOMIC DNA]</scope>
    <source>
        <strain evidence="1">QJT</strain>
        <tissue evidence="1">Leaf</tissue>
    </source>
</reference>
<comment type="caution">
    <text evidence="1">The sequence shown here is derived from an EMBL/GenBank/DDBJ whole genome shotgun (WGS) entry which is preliminary data.</text>
</comment>